<dbReference type="InterPro" id="IPR050560">
    <property type="entry name" value="MYB_TF"/>
</dbReference>
<dbReference type="SMART" id="SM00717">
    <property type="entry name" value="SANT"/>
    <property type="match status" value="2"/>
</dbReference>
<keyword evidence="5" id="KW-0804">Transcription</keyword>
<evidence type="ECO:0000259" key="8">
    <source>
        <dbReference type="PROSITE" id="PS50090"/>
    </source>
</evidence>
<dbReference type="PANTHER" id="PTHR45614">
    <property type="entry name" value="MYB PROTEIN-RELATED"/>
    <property type="match status" value="1"/>
</dbReference>
<comment type="subcellular location">
    <subcellularLocation>
        <location evidence="1">Nucleus</location>
    </subcellularLocation>
</comment>
<feature type="compositionally biased region" description="Low complexity" evidence="7">
    <location>
        <begin position="242"/>
        <end position="251"/>
    </location>
</feature>
<keyword evidence="11" id="KW-1185">Reference proteome</keyword>
<evidence type="ECO:0000259" key="9">
    <source>
        <dbReference type="PROSITE" id="PS51294"/>
    </source>
</evidence>
<dbReference type="Gene3D" id="1.10.10.60">
    <property type="entry name" value="Homeodomain-like"/>
    <property type="match status" value="2"/>
</dbReference>
<evidence type="ECO:0000313" key="10">
    <source>
        <dbReference type="EMBL" id="KAH7301823.1"/>
    </source>
</evidence>
<dbReference type="InterPro" id="IPR009057">
    <property type="entry name" value="Homeodomain-like_sf"/>
</dbReference>
<evidence type="ECO:0000256" key="7">
    <source>
        <dbReference type="SAM" id="MobiDB-lite"/>
    </source>
</evidence>
<comment type="caution">
    <text evidence="10">The sequence shown here is derived from an EMBL/GenBank/DDBJ whole genome shotgun (WGS) entry which is preliminary data.</text>
</comment>
<dbReference type="InterPro" id="IPR017930">
    <property type="entry name" value="Myb_dom"/>
</dbReference>
<protein>
    <submittedName>
        <fullName evidence="10">Uncharacterized protein</fullName>
    </submittedName>
</protein>
<accession>A0A8T2S2F4</accession>
<evidence type="ECO:0000256" key="1">
    <source>
        <dbReference type="ARBA" id="ARBA00004123"/>
    </source>
</evidence>
<organism evidence="10 11">
    <name type="scientific">Ceratopteris richardii</name>
    <name type="common">Triangle waterfern</name>
    <dbReference type="NCBI Taxonomy" id="49495"/>
    <lineage>
        <taxon>Eukaryota</taxon>
        <taxon>Viridiplantae</taxon>
        <taxon>Streptophyta</taxon>
        <taxon>Embryophyta</taxon>
        <taxon>Tracheophyta</taxon>
        <taxon>Polypodiopsida</taxon>
        <taxon>Polypodiidae</taxon>
        <taxon>Polypodiales</taxon>
        <taxon>Pteridineae</taxon>
        <taxon>Pteridaceae</taxon>
        <taxon>Parkerioideae</taxon>
        <taxon>Ceratopteris</taxon>
    </lineage>
</organism>
<dbReference type="InterPro" id="IPR001005">
    <property type="entry name" value="SANT/Myb"/>
</dbReference>
<feature type="domain" description="Myb-like" evidence="8">
    <location>
        <begin position="69"/>
        <end position="119"/>
    </location>
</feature>
<proteinExistence type="predicted"/>
<keyword evidence="4" id="KW-0238">DNA-binding</keyword>
<keyword evidence="6" id="KW-0539">Nucleus</keyword>
<dbReference type="Pfam" id="PF00249">
    <property type="entry name" value="Myb_DNA-binding"/>
    <property type="match status" value="2"/>
</dbReference>
<dbReference type="PROSITE" id="PS51294">
    <property type="entry name" value="HTH_MYB"/>
    <property type="match status" value="2"/>
</dbReference>
<dbReference type="GO" id="GO:0005634">
    <property type="term" value="C:nucleus"/>
    <property type="evidence" value="ECO:0007669"/>
    <property type="project" value="UniProtKB-SubCell"/>
</dbReference>
<evidence type="ECO:0000256" key="6">
    <source>
        <dbReference type="ARBA" id="ARBA00023242"/>
    </source>
</evidence>
<evidence type="ECO:0000256" key="3">
    <source>
        <dbReference type="ARBA" id="ARBA00023015"/>
    </source>
</evidence>
<dbReference type="GO" id="GO:0000981">
    <property type="term" value="F:DNA-binding transcription factor activity, RNA polymerase II-specific"/>
    <property type="evidence" value="ECO:0007669"/>
    <property type="project" value="TreeGrafter"/>
</dbReference>
<evidence type="ECO:0000256" key="5">
    <source>
        <dbReference type="ARBA" id="ARBA00023163"/>
    </source>
</evidence>
<dbReference type="CDD" id="cd00167">
    <property type="entry name" value="SANT"/>
    <property type="match status" value="2"/>
</dbReference>
<evidence type="ECO:0000313" key="11">
    <source>
        <dbReference type="Proteomes" id="UP000825935"/>
    </source>
</evidence>
<dbReference type="PANTHER" id="PTHR45614:SF82">
    <property type="entry name" value="OS01G0977300 PROTEIN"/>
    <property type="match status" value="1"/>
</dbReference>
<keyword evidence="3" id="KW-0805">Transcription regulation</keyword>
<evidence type="ECO:0000256" key="2">
    <source>
        <dbReference type="ARBA" id="ARBA00022737"/>
    </source>
</evidence>
<name>A0A8T2S2F4_CERRI</name>
<feature type="region of interest" description="Disordered" evidence="7">
    <location>
        <begin position="230"/>
        <end position="251"/>
    </location>
</feature>
<feature type="domain" description="Myb-like" evidence="8">
    <location>
        <begin position="17"/>
        <end position="68"/>
    </location>
</feature>
<sequence length="356" mass="39311">MAFYSRWVGLDCSLEDSSDRIKGPWSPEEDAALIKAVEQLGPKNWTLVSKRVPGRSGKSCRLRWCNQLNPEIHHRPFTAAEDEIILSAHACHGNRWATIARLLPGRTDNAIKNHWNSTLRRRQLQVSAELLQNCPCSSPFLNNSQKKVDLDNSQAPLALSLSINSQASTSIQRVGGKRPHPGVYGQYLAPQKRLCITQQGVDDETECCFAEEPSTSLSLSLRGVSADNPRTQEAFASKDDPSSPSISSGSMMRMSTELDSPLCGQSIHPADAEPSHQKVLKQISSKALAQALHTTIQAAISEALKSVTKTEESEMQGSFHQAITNCSSQTLPMSFMKELVSAEVDRQLCEYYRYIV</sequence>
<dbReference type="SUPFAM" id="SSF46689">
    <property type="entry name" value="Homeodomain-like"/>
    <property type="match status" value="1"/>
</dbReference>
<feature type="domain" description="HTH myb-type" evidence="9">
    <location>
        <begin position="74"/>
        <end position="123"/>
    </location>
</feature>
<dbReference type="Proteomes" id="UP000825935">
    <property type="component" value="Chromosome 23"/>
</dbReference>
<evidence type="ECO:0000256" key="4">
    <source>
        <dbReference type="ARBA" id="ARBA00023125"/>
    </source>
</evidence>
<gene>
    <name evidence="10" type="ORF">KP509_23G045000</name>
</gene>
<dbReference type="GO" id="GO:0000978">
    <property type="term" value="F:RNA polymerase II cis-regulatory region sequence-specific DNA binding"/>
    <property type="evidence" value="ECO:0007669"/>
    <property type="project" value="TreeGrafter"/>
</dbReference>
<dbReference type="EMBL" id="CM035428">
    <property type="protein sequence ID" value="KAH7301823.1"/>
    <property type="molecule type" value="Genomic_DNA"/>
</dbReference>
<feature type="domain" description="HTH myb-type" evidence="9">
    <location>
        <begin position="17"/>
        <end position="72"/>
    </location>
</feature>
<dbReference type="AlphaFoldDB" id="A0A8T2S2F4"/>
<keyword evidence="2" id="KW-0677">Repeat</keyword>
<dbReference type="PROSITE" id="PS50090">
    <property type="entry name" value="MYB_LIKE"/>
    <property type="match status" value="2"/>
</dbReference>
<dbReference type="OrthoDB" id="2143914at2759"/>
<reference evidence="10 11" key="1">
    <citation type="submission" date="2021-08" db="EMBL/GenBank/DDBJ databases">
        <title>WGS assembly of Ceratopteris richardii.</title>
        <authorList>
            <person name="Marchant D.B."/>
            <person name="Chen G."/>
            <person name="Jenkins J."/>
            <person name="Shu S."/>
            <person name="Leebens-Mack J."/>
            <person name="Grimwood J."/>
            <person name="Schmutz J."/>
            <person name="Soltis P."/>
            <person name="Soltis D."/>
            <person name="Chen Z.-H."/>
        </authorList>
    </citation>
    <scope>NUCLEOTIDE SEQUENCE [LARGE SCALE GENOMIC DNA]</scope>
    <source>
        <strain evidence="10">Whitten #5841</strain>
        <tissue evidence="10">Leaf</tissue>
    </source>
</reference>
<dbReference type="FunFam" id="1.10.10.60:FF:000060">
    <property type="entry name" value="MYB transcription factor"/>
    <property type="match status" value="1"/>
</dbReference>